<feature type="signal peptide" evidence="1">
    <location>
        <begin position="1"/>
        <end position="17"/>
    </location>
</feature>
<organism evidence="2 3">
    <name type="scientific">Diaporthe australafricana</name>
    <dbReference type="NCBI Taxonomy" id="127596"/>
    <lineage>
        <taxon>Eukaryota</taxon>
        <taxon>Fungi</taxon>
        <taxon>Dikarya</taxon>
        <taxon>Ascomycota</taxon>
        <taxon>Pezizomycotina</taxon>
        <taxon>Sordariomycetes</taxon>
        <taxon>Sordariomycetidae</taxon>
        <taxon>Diaporthales</taxon>
        <taxon>Diaporthaceae</taxon>
        <taxon>Diaporthe</taxon>
    </lineage>
</organism>
<reference evidence="2 3" key="1">
    <citation type="journal article" date="2024" name="IMA Fungus">
        <title>IMA Genome - F19 : A genome assembly and annotation guide to empower mycologists, including annotated draft genome sequences of Ceratocystis pirilliformis, Diaporthe australafricana, Fusarium ophioides, Paecilomyces lecythidis, and Sporothrix stenoceras.</title>
        <authorList>
            <person name="Aylward J."/>
            <person name="Wilson A.M."/>
            <person name="Visagie C.M."/>
            <person name="Spraker J."/>
            <person name="Barnes I."/>
            <person name="Buitendag C."/>
            <person name="Ceriani C."/>
            <person name="Del Mar Angel L."/>
            <person name="du Plessis D."/>
            <person name="Fuchs T."/>
            <person name="Gasser K."/>
            <person name="Kramer D."/>
            <person name="Li W."/>
            <person name="Munsamy K."/>
            <person name="Piso A."/>
            <person name="Price J.L."/>
            <person name="Sonnekus B."/>
            <person name="Thomas C."/>
            <person name="van der Nest A."/>
            <person name="van Dijk A."/>
            <person name="van Heerden A."/>
            <person name="van Vuuren N."/>
            <person name="Yilmaz N."/>
            <person name="Duong T.A."/>
            <person name="van der Merwe N.A."/>
            <person name="Wingfield M.J."/>
            <person name="Wingfield B.D."/>
        </authorList>
    </citation>
    <scope>NUCLEOTIDE SEQUENCE [LARGE SCALE GENOMIC DNA]</scope>
    <source>
        <strain evidence="2 3">CMW 18300</strain>
    </source>
</reference>
<gene>
    <name evidence="2" type="ORF">Daus18300_011556</name>
</gene>
<keyword evidence="3" id="KW-1185">Reference proteome</keyword>
<keyword evidence="1" id="KW-0732">Signal</keyword>
<evidence type="ECO:0000313" key="3">
    <source>
        <dbReference type="Proteomes" id="UP001583177"/>
    </source>
</evidence>
<name>A0ABR3W607_9PEZI</name>
<feature type="chain" id="PRO_5045634557" evidence="1">
    <location>
        <begin position="18"/>
        <end position="223"/>
    </location>
</feature>
<sequence>MKQTTAFPLLMAALASAAAPAVLVKELPNKCQTYPGAHQIGQNGCEAQFQIYADSTGNAAVDGKHATLGASEPADFPEEAWGRVAIVSDQTLAWPRFAFGELAASGFSGLAVYTSDPVTGGAADWTHIMLRDDVEKLQLLYHYVVAGYPLAPYAHYDAETGENRIPGVFLGLNFQTTWAFSVVKGTNNGDLYAFRLLANETAPLRGDEFEGFLRVGNQGEGTD</sequence>
<proteinExistence type="predicted"/>
<evidence type="ECO:0000256" key="1">
    <source>
        <dbReference type="SAM" id="SignalP"/>
    </source>
</evidence>
<protein>
    <submittedName>
        <fullName evidence="2">Uncharacterized protein</fullName>
    </submittedName>
</protein>
<dbReference type="Proteomes" id="UP001583177">
    <property type="component" value="Unassembled WGS sequence"/>
</dbReference>
<evidence type="ECO:0000313" key="2">
    <source>
        <dbReference type="EMBL" id="KAL1854058.1"/>
    </source>
</evidence>
<dbReference type="EMBL" id="JAWRVE010000142">
    <property type="protein sequence ID" value="KAL1854058.1"/>
    <property type="molecule type" value="Genomic_DNA"/>
</dbReference>
<comment type="caution">
    <text evidence="2">The sequence shown here is derived from an EMBL/GenBank/DDBJ whole genome shotgun (WGS) entry which is preliminary data.</text>
</comment>
<accession>A0ABR3W607</accession>